<feature type="chain" id="PRO_5010249619" evidence="1">
    <location>
        <begin position="41"/>
        <end position="204"/>
    </location>
</feature>
<dbReference type="RefSeq" id="WP_017015073.1">
    <property type="nucleotide sequence ID" value="NZ_FOWR01000022.1"/>
</dbReference>
<dbReference type="EMBL" id="FOWR01000022">
    <property type="protein sequence ID" value="SFP73683.1"/>
    <property type="molecule type" value="Genomic_DNA"/>
</dbReference>
<evidence type="ECO:0000256" key="1">
    <source>
        <dbReference type="SAM" id="SignalP"/>
    </source>
</evidence>
<reference evidence="2 3" key="1">
    <citation type="submission" date="2016-10" db="EMBL/GenBank/DDBJ databases">
        <authorList>
            <person name="de Groot N.N."/>
        </authorList>
    </citation>
    <scope>NUCLEOTIDE SEQUENCE [LARGE SCALE GENOMIC DNA]</scope>
    <source>
        <strain evidence="2 3">DSM 15893</strain>
    </source>
</reference>
<dbReference type="OrthoDB" id="5918062at2"/>
<keyword evidence="1" id="KW-0732">Signal</keyword>
<evidence type="ECO:0000313" key="2">
    <source>
        <dbReference type="EMBL" id="SFP73683.1"/>
    </source>
</evidence>
<organism evidence="2 3">
    <name type="scientific">Enterovibrio norvegicus DSM 15893</name>
    <dbReference type="NCBI Taxonomy" id="1121869"/>
    <lineage>
        <taxon>Bacteria</taxon>
        <taxon>Pseudomonadati</taxon>
        <taxon>Pseudomonadota</taxon>
        <taxon>Gammaproteobacteria</taxon>
        <taxon>Vibrionales</taxon>
        <taxon>Vibrionaceae</taxon>
        <taxon>Enterovibrio</taxon>
    </lineage>
</organism>
<dbReference type="Proteomes" id="UP000182692">
    <property type="component" value="Unassembled WGS sequence"/>
</dbReference>
<sequence length="204" mass="22980">MMPVPSTLTNFALPAMQKITRLLVGALLCFFSMFPSATFADTHKSEYGYSDLYGELTPSQVYELVKNIDALVMRYAQKHRPQIVNALPTDPIRMSNYTPEQVFVALLALSDNIDRFLQANHLPLIKRIEREQNNAIPAEVYLQAGLCLDSLIMAMSRIENGKSFGDFYALKESDKTKTPSDVYALVDLVHRKLFVLLDAGSQQQ</sequence>
<evidence type="ECO:0000313" key="3">
    <source>
        <dbReference type="Proteomes" id="UP000182692"/>
    </source>
</evidence>
<feature type="signal peptide" evidence="1">
    <location>
        <begin position="1"/>
        <end position="40"/>
    </location>
</feature>
<protein>
    <submittedName>
        <fullName evidence="2">Uncharacterized protein</fullName>
    </submittedName>
</protein>
<name>A0A1I5SSG9_9GAMM</name>
<dbReference type="STRING" id="1121869.SAMN03084138_02996"/>
<dbReference type="AlphaFoldDB" id="A0A1I5SSG9"/>
<proteinExistence type="predicted"/>
<gene>
    <name evidence="2" type="ORF">SAMN03084138_02996</name>
</gene>
<accession>A0A1I5SSG9</accession>
<dbReference type="GeneID" id="35870492"/>